<reference evidence="3" key="1">
    <citation type="submission" date="2022-10" db="EMBL/GenBank/DDBJ databases">
        <title>The complete genomes of actinobacterial strains from the NBC collection.</title>
        <authorList>
            <person name="Joergensen T.S."/>
            <person name="Alvarez Arevalo M."/>
            <person name="Sterndorff E.B."/>
            <person name="Faurdal D."/>
            <person name="Vuksanovic O."/>
            <person name="Mourched A.-S."/>
            <person name="Charusanti P."/>
            <person name="Shaw S."/>
            <person name="Blin K."/>
            <person name="Weber T."/>
        </authorList>
    </citation>
    <scope>NUCLEOTIDE SEQUENCE</scope>
    <source>
        <strain evidence="3">NBC_00060</strain>
    </source>
</reference>
<dbReference type="Gene3D" id="3.90.175.10">
    <property type="entry name" value="Diphtheria Toxin, domain 1"/>
    <property type="match status" value="1"/>
</dbReference>
<sequence>MSLVGYHGYKSPADLESMKDGLRPTEGGEGNHDPNWQGFYLAATARDAAGYAGNGEGNGAGGVVRVTLPDGVTVQTVDKKDVNVTGDGDHDSEQLRKLKEKLGIGPDEQLMEALGSRNTVLQVTVPGEGGTRAVEETIVPWQIAEHATVEQVIGFDDSMRGAAAAADYVATGTRPSDRDAPFWDLADIAGTDHLSPPAAPPAPQPADGEASGSTADAGHPYSHDEL</sequence>
<proteinExistence type="predicted"/>
<feature type="region of interest" description="Disordered" evidence="1">
    <location>
        <begin position="13"/>
        <end position="34"/>
    </location>
</feature>
<name>A0AAU2GUG7_9ACTN</name>
<feature type="region of interest" description="Disordered" evidence="1">
    <location>
        <begin position="185"/>
        <end position="226"/>
    </location>
</feature>
<evidence type="ECO:0000259" key="2">
    <source>
        <dbReference type="Pfam" id="PF02763"/>
    </source>
</evidence>
<dbReference type="SUPFAM" id="SSF56399">
    <property type="entry name" value="ADP-ribosylation"/>
    <property type="match status" value="1"/>
</dbReference>
<accession>A0AAU2GUG7</accession>
<dbReference type="AlphaFoldDB" id="A0AAU2GUG7"/>
<dbReference type="Pfam" id="PF02763">
    <property type="entry name" value="Diphtheria_C"/>
    <property type="match status" value="1"/>
</dbReference>
<feature type="domain" description="Diphtheria toxin catalytic" evidence="2">
    <location>
        <begin position="4"/>
        <end position="170"/>
    </location>
</feature>
<protein>
    <recommendedName>
        <fullName evidence="2">Diphtheria toxin catalytic domain-containing protein</fullName>
    </recommendedName>
</protein>
<dbReference type="InterPro" id="IPR022406">
    <property type="entry name" value="Diphtheria_toxin_catalytic_dom"/>
</dbReference>
<dbReference type="EMBL" id="CP108253">
    <property type="protein sequence ID" value="WTU38379.1"/>
    <property type="molecule type" value="Genomic_DNA"/>
</dbReference>
<gene>
    <name evidence="3" type="ORF">OHV25_01805</name>
</gene>
<evidence type="ECO:0000313" key="3">
    <source>
        <dbReference type="EMBL" id="WTU38379.1"/>
    </source>
</evidence>
<evidence type="ECO:0000256" key="1">
    <source>
        <dbReference type="SAM" id="MobiDB-lite"/>
    </source>
</evidence>
<organism evidence="3">
    <name type="scientific">Streptomyces sp. NBC_00060</name>
    <dbReference type="NCBI Taxonomy" id="2975636"/>
    <lineage>
        <taxon>Bacteria</taxon>
        <taxon>Bacillati</taxon>
        <taxon>Actinomycetota</taxon>
        <taxon>Actinomycetes</taxon>
        <taxon>Kitasatosporales</taxon>
        <taxon>Streptomycetaceae</taxon>
        <taxon>Streptomyces</taxon>
    </lineage>
</organism>